<evidence type="ECO:0000313" key="1">
    <source>
        <dbReference type="EMBL" id="CAB4130951.1"/>
    </source>
</evidence>
<dbReference type="EMBL" id="LR796244">
    <property type="protein sequence ID" value="CAB4130951.1"/>
    <property type="molecule type" value="Genomic_DNA"/>
</dbReference>
<gene>
    <name evidence="1" type="ORF">UFOVP123_47</name>
</gene>
<reference evidence="1" key="1">
    <citation type="submission" date="2020-04" db="EMBL/GenBank/DDBJ databases">
        <authorList>
            <person name="Chiriac C."/>
            <person name="Salcher M."/>
            <person name="Ghai R."/>
            <person name="Kavagutti S V."/>
        </authorList>
    </citation>
    <scope>NUCLEOTIDE SEQUENCE</scope>
</reference>
<protein>
    <submittedName>
        <fullName evidence="1">Uncharacterized protein</fullName>
    </submittedName>
</protein>
<name>A0A6J5L8W9_9CAUD</name>
<accession>A0A6J5L8W9</accession>
<organism evidence="1">
    <name type="scientific">uncultured Caudovirales phage</name>
    <dbReference type="NCBI Taxonomy" id="2100421"/>
    <lineage>
        <taxon>Viruses</taxon>
        <taxon>Duplodnaviria</taxon>
        <taxon>Heunggongvirae</taxon>
        <taxon>Uroviricota</taxon>
        <taxon>Caudoviricetes</taxon>
        <taxon>Peduoviridae</taxon>
        <taxon>Maltschvirus</taxon>
        <taxon>Maltschvirus maltsch</taxon>
    </lineage>
</organism>
<proteinExistence type="predicted"/>
<sequence>MTQRERMPASLPAEMSARMTEIIQQRASLPREDLEYVVEAVAKLKDERLKACVAELIGWGDDERAELETFVAVSIEIMKSTNPSKVRNAMQTVALRSYMKDL</sequence>